<evidence type="ECO:0000313" key="2">
    <source>
        <dbReference type="EMBL" id="QCI98785.1"/>
    </source>
</evidence>
<dbReference type="Gene3D" id="3.40.630.30">
    <property type="match status" value="1"/>
</dbReference>
<feature type="domain" description="BioF2-like acetyltransferase" evidence="1">
    <location>
        <begin position="188"/>
        <end position="296"/>
    </location>
</feature>
<dbReference type="KEGG" id="alf:CFBP5473_13300"/>
<dbReference type="EMBL" id="CP039691">
    <property type="protein sequence ID" value="QCI98785.1"/>
    <property type="molecule type" value="Genomic_DNA"/>
</dbReference>
<name>A0A4D7DNZ0_9HYPH</name>
<protein>
    <submittedName>
        <fullName evidence="2">GNAT family N-acetyltransferase</fullName>
    </submittedName>
</protein>
<proteinExistence type="predicted"/>
<dbReference type="InterPro" id="IPR016181">
    <property type="entry name" value="Acyl_CoA_acyltransferase"/>
</dbReference>
<reference evidence="2 3" key="1">
    <citation type="submission" date="2019-04" db="EMBL/GenBank/DDBJ databases">
        <title>Complete genome sequence of Agrobacterium larrymoorei CFBP5473.</title>
        <authorList>
            <person name="Haryono M."/>
            <person name="Chou L."/>
            <person name="Lin Y.-C."/>
            <person name="Lai E.-M."/>
            <person name="Kuo C.-H."/>
        </authorList>
    </citation>
    <scope>NUCLEOTIDE SEQUENCE [LARGE SCALE GENOMIC DNA]</scope>
    <source>
        <strain evidence="2 3">CFBP5473</strain>
    </source>
</reference>
<dbReference type="OrthoDB" id="9808687at2"/>
<evidence type="ECO:0000259" key="1">
    <source>
        <dbReference type="Pfam" id="PF13480"/>
    </source>
</evidence>
<organism evidence="2 3">
    <name type="scientific">Agrobacterium larrymoorei</name>
    <dbReference type="NCBI Taxonomy" id="160699"/>
    <lineage>
        <taxon>Bacteria</taxon>
        <taxon>Pseudomonadati</taxon>
        <taxon>Pseudomonadota</taxon>
        <taxon>Alphaproteobacteria</taxon>
        <taxon>Hyphomicrobiales</taxon>
        <taxon>Rhizobiaceae</taxon>
        <taxon>Rhizobium/Agrobacterium group</taxon>
        <taxon>Agrobacterium</taxon>
    </lineage>
</organism>
<dbReference type="SUPFAM" id="SSF55729">
    <property type="entry name" value="Acyl-CoA N-acyltransferases (Nat)"/>
    <property type="match status" value="1"/>
</dbReference>
<sequence>MAWVAQVSVWRFGRSLVADISVHSYRSENKLEWNDWISSSKNGTFLHNRDFMDYHADRFHDASIMVRQDGVLIAVLPANSAEGAIFSHGGLTYGGVVTGSKMRIEIFLKTFNAILEFYREQDAKRLYYKPVPHIYQTQPADEDLYALFRHNARLIRCDLSSAIPLARRLKPSKSRKQAVALAKKANLVVRQSRDWQAYWNILSEVLAHRHEASPTHSLREIEMLARSFPDEISLFGAFENDKMVAGLVIFDCGRTVHVQYIAASARGREIGSVDFIVSYLMENIFMGRDWFDFGISTTSQGRQLNEGLALQKEMFGARSVVYQQFEIDLA</sequence>
<dbReference type="Pfam" id="PF13480">
    <property type="entry name" value="Acetyltransf_6"/>
    <property type="match status" value="1"/>
</dbReference>
<accession>A0A4D7DNZ0</accession>
<gene>
    <name evidence="2" type="ORF">CFBP5473_13300</name>
</gene>
<evidence type="ECO:0000313" key="3">
    <source>
        <dbReference type="Proteomes" id="UP000298545"/>
    </source>
</evidence>
<keyword evidence="2" id="KW-0808">Transferase</keyword>
<dbReference type="STRING" id="1367849.GCA_000518585_00834"/>
<dbReference type="InterPro" id="IPR038740">
    <property type="entry name" value="BioF2-like_GNAT_dom"/>
</dbReference>
<dbReference type="GO" id="GO:0016740">
    <property type="term" value="F:transferase activity"/>
    <property type="evidence" value="ECO:0007669"/>
    <property type="project" value="UniProtKB-KW"/>
</dbReference>
<dbReference type="Proteomes" id="UP000298545">
    <property type="component" value="Chromosome circular"/>
</dbReference>
<dbReference type="AlphaFoldDB" id="A0A4D7DNZ0"/>